<comment type="caution">
    <text evidence="1">The sequence shown here is derived from an EMBL/GenBank/DDBJ whole genome shotgun (WGS) entry which is preliminary data.</text>
</comment>
<name>A0ABR7MYQ7_9FIRM</name>
<evidence type="ECO:0000313" key="1">
    <source>
        <dbReference type="EMBL" id="MBC8558323.1"/>
    </source>
</evidence>
<reference evidence="1 2" key="1">
    <citation type="submission" date="2020-08" db="EMBL/GenBank/DDBJ databases">
        <title>Genome public.</title>
        <authorList>
            <person name="Liu C."/>
            <person name="Sun Q."/>
        </authorList>
    </citation>
    <scope>NUCLEOTIDE SEQUENCE [LARGE SCALE GENOMIC DNA]</scope>
    <source>
        <strain evidence="1 2">BX3</strain>
    </source>
</reference>
<sequence length="62" mass="6736">MAENKDRSAFLVTADGSVVGHNNKDYLPKESGNTTITKVLPELNLKGFKNGNGRTEDHADYG</sequence>
<proteinExistence type="predicted"/>
<gene>
    <name evidence="1" type="ORF">H8700_11515</name>
</gene>
<dbReference type="Proteomes" id="UP000637513">
    <property type="component" value="Unassembled WGS sequence"/>
</dbReference>
<dbReference type="RefSeq" id="WP_249305724.1">
    <property type="nucleotide sequence ID" value="NZ_JACRSW010000040.1"/>
</dbReference>
<accession>A0ABR7MYQ7</accession>
<organism evidence="1 2">
    <name type="scientific">Jutongia hominis</name>
    <dbReference type="NCBI Taxonomy" id="2763664"/>
    <lineage>
        <taxon>Bacteria</taxon>
        <taxon>Bacillati</taxon>
        <taxon>Bacillota</taxon>
        <taxon>Clostridia</taxon>
        <taxon>Lachnospirales</taxon>
        <taxon>Lachnospiraceae</taxon>
        <taxon>Jutongia</taxon>
    </lineage>
</organism>
<keyword evidence="2" id="KW-1185">Reference proteome</keyword>
<protein>
    <submittedName>
        <fullName evidence="1">Uncharacterized protein</fullName>
    </submittedName>
</protein>
<evidence type="ECO:0000313" key="2">
    <source>
        <dbReference type="Proteomes" id="UP000637513"/>
    </source>
</evidence>
<dbReference type="EMBL" id="JACRSW010000040">
    <property type="protein sequence ID" value="MBC8558323.1"/>
    <property type="molecule type" value="Genomic_DNA"/>
</dbReference>